<protein>
    <recommendedName>
        <fullName evidence="3">histidine kinase</fullName>
        <ecNumber evidence="3">2.7.13.3</ecNumber>
    </recommendedName>
</protein>
<dbReference type="Pfam" id="PF08447">
    <property type="entry name" value="PAS_3"/>
    <property type="match status" value="1"/>
</dbReference>
<dbReference type="SMART" id="SM00086">
    <property type="entry name" value="PAC"/>
    <property type="match status" value="2"/>
</dbReference>
<evidence type="ECO:0000256" key="2">
    <source>
        <dbReference type="ARBA" id="ARBA00004651"/>
    </source>
</evidence>
<dbReference type="InterPro" id="IPR013767">
    <property type="entry name" value="PAS_fold"/>
</dbReference>
<evidence type="ECO:0000256" key="10">
    <source>
        <dbReference type="ARBA" id="ARBA00022840"/>
    </source>
</evidence>
<evidence type="ECO:0000313" key="20">
    <source>
        <dbReference type="EMBL" id="MBB6481818.1"/>
    </source>
</evidence>
<proteinExistence type="predicted"/>
<evidence type="ECO:0000256" key="5">
    <source>
        <dbReference type="ARBA" id="ARBA00022553"/>
    </source>
</evidence>
<dbReference type="RefSeq" id="WP_184748055.1">
    <property type="nucleotide sequence ID" value="NZ_JACHGJ010000008.1"/>
</dbReference>
<dbReference type="Pfam" id="PF02518">
    <property type="entry name" value="HATPase_c"/>
    <property type="match status" value="1"/>
</dbReference>
<keyword evidence="7 15" id="KW-0812">Transmembrane</keyword>
<dbReference type="PROSITE" id="PS50110">
    <property type="entry name" value="RESPONSE_REGULATORY"/>
    <property type="match status" value="1"/>
</dbReference>
<evidence type="ECO:0000256" key="8">
    <source>
        <dbReference type="ARBA" id="ARBA00022741"/>
    </source>
</evidence>
<dbReference type="InterPro" id="IPR001610">
    <property type="entry name" value="PAC"/>
</dbReference>
<comment type="subcellular location">
    <subcellularLocation>
        <location evidence="2">Cell membrane</location>
        <topology evidence="2">Multi-pass membrane protein</topology>
    </subcellularLocation>
</comment>
<evidence type="ECO:0000256" key="13">
    <source>
        <dbReference type="ARBA" id="ARBA00023136"/>
    </source>
</evidence>
<dbReference type="PRINTS" id="PR00344">
    <property type="entry name" value="BCTRLSENSOR"/>
</dbReference>
<evidence type="ECO:0000256" key="9">
    <source>
        <dbReference type="ARBA" id="ARBA00022777"/>
    </source>
</evidence>
<keyword evidence="21" id="KW-1185">Reference proteome</keyword>
<feature type="transmembrane region" description="Helical" evidence="15">
    <location>
        <begin position="38"/>
        <end position="59"/>
    </location>
</feature>
<keyword evidence="6" id="KW-0808">Transferase</keyword>
<dbReference type="Pfam" id="PF00072">
    <property type="entry name" value="Response_reg"/>
    <property type="match status" value="1"/>
</dbReference>
<keyword evidence="9" id="KW-0418">Kinase</keyword>
<dbReference type="PROSITE" id="PS50113">
    <property type="entry name" value="PAC"/>
    <property type="match status" value="2"/>
</dbReference>
<dbReference type="InterPro" id="IPR000700">
    <property type="entry name" value="PAS-assoc_C"/>
</dbReference>
<dbReference type="InterPro" id="IPR001789">
    <property type="entry name" value="Sig_transdc_resp-reg_receiver"/>
</dbReference>
<dbReference type="SMART" id="SM00448">
    <property type="entry name" value="REC"/>
    <property type="match status" value="1"/>
</dbReference>
<dbReference type="Pfam" id="PF00989">
    <property type="entry name" value="PAS"/>
    <property type="match status" value="1"/>
</dbReference>
<feature type="domain" description="PAC" evidence="19">
    <location>
        <begin position="401"/>
        <end position="456"/>
    </location>
</feature>
<dbReference type="CDD" id="cd00082">
    <property type="entry name" value="HisKA"/>
    <property type="match status" value="1"/>
</dbReference>
<name>A0A841RH25_9SPIO</name>
<dbReference type="CDD" id="cd00156">
    <property type="entry name" value="REC"/>
    <property type="match status" value="1"/>
</dbReference>
<feature type="transmembrane region" description="Helical" evidence="15">
    <location>
        <begin position="102"/>
        <end position="123"/>
    </location>
</feature>
<evidence type="ECO:0000256" key="15">
    <source>
        <dbReference type="SAM" id="Phobius"/>
    </source>
</evidence>
<dbReference type="SMART" id="SM00091">
    <property type="entry name" value="PAS"/>
    <property type="match status" value="2"/>
</dbReference>
<evidence type="ECO:0000259" key="17">
    <source>
        <dbReference type="PROSITE" id="PS50110"/>
    </source>
</evidence>
<feature type="domain" description="Response regulatory" evidence="17">
    <location>
        <begin position="714"/>
        <end position="830"/>
    </location>
</feature>
<dbReference type="InterPro" id="IPR000014">
    <property type="entry name" value="PAS"/>
</dbReference>
<keyword evidence="11 15" id="KW-1133">Transmembrane helix</keyword>
<dbReference type="InterPro" id="IPR004358">
    <property type="entry name" value="Sig_transdc_His_kin-like_C"/>
</dbReference>
<dbReference type="AlphaFoldDB" id="A0A841RH25"/>
<dbReference type="SUPFAM" id="SSF52172">
    <property type="entry name" value="CheY-like"/>
    <property type="match status" value="1"/>
</dbReference>
<sequence length="836" mass="93659">MSFLTDFIRLAALVISLSFIYGIHQRHLSRYSHRIKELFTGILFSLIAIASMLSPIVMLPGIIIDARIITIVYAAVFGGIPASLIVTASCLLTRILLGGEGIFAGAASIVMAFLLGILIRNIYLRRKKKKKPHFFVLFAAAGLFSTHIYLISMIFLPGELILSDLIKSASVPLTLIFTVIGWFAGVLILREEDRYQIEQKLKQENERKTKALAVANDGYFEWDYKSGKFYLDSNYYRMIGYEPGEFEGSVEEWRSRIHQDDLPVVDRGLLDFSSGLDQEFDMIYRFRKKDGSWLWIHARAVVTGRDDRGDVLRVLGTHSDISAYKDAQHELKQFLSAIEHAAEAILISDSEGMIEYVNPAFCVMTGYSREEVIGRKTNLLKSGEQDNEFYRDLWDVIKGGQSWSGQMKNRRKDGSLYTEESVISPVISEDNSSIINFVSIKKDISGDLDLQEQIEQSRKMQAIGQLAGGVAHDFNNMLTGIMTASMMLRKKIPGDDLAERYLSIIDEAVQRSAELTRNLLSFSRKQPQLLNIISLHDSIRRTEKLLRSTLDKSIQLNIDLCDGEDAIVGDTSRIENAVLNLCINASHAIDSDSGVITVKTEVVTFDKKRCEKDPFDLEPGDYIHLSVRDNGSGIDQDHLGKIFEPFFTTKQKTKGTGLGLTAVYTMVQQHKGSISVESAPGKGTVFHLYFYLVGKKAESHFVPDTYLSSRGEGTILLVDDEELIRKPVMDMLTDAGFHVYVAQDGREALDVFSEHSRTIDLVILDVVMPGMDGLNCLIGLRKIKPAIPVIVETGFTAEEKINRMREIGIQGFIRKPAGEKEIRQVIDDVLSATIDA</sequence>
<feature type="transmembrane region" description="Helical" evidence="15">
    <location>
        <begin position="169"/>
        <end position="189"/>
    </location>
</feature>
<dbReference type="InterPro" id="IPR036097">
    <property type="entry name" value="HisK_dim/P_sf"/>
</dbReference>
<organism evidence="20 21">
    <name type="scientific">Spirochaeta isovalerica</name>
    <dbReference type="NCBI Taxonomy" id="150"/>
    <lineage>
        <taxon>Bacteria</taxon>
        <taxon>Pseudomonadati</taxon>
        <taxon>Spirochaetota</taxon>
        <taxon>Spirochaetia</taxon>
        <taxon>Spirochaetales</taxon>
        <taxon>Spirochaetaceae</taxon>
        <taxon>Spirochaeta</taxon>
    </lineage>
</organism>
<evidence type="ECO:0000256" key="11">
    <source>
        <dbReference type="ARBA" id="ARBA00022989"/>
    </source>
</evidence>
<feature type="domain" description="Histidine kinase" evidence="16">
    <location>
        <begin position="469"/>
        <end position="694"/>
    </location>
</feature>
<evidence type="ECO:0000256" key="4">
    <source>
        <dbReference type="ARBA" id="ARBA00022475"/>
    </source>
</evidence>
<dbReference type="InterPro" id="IPR035965">
    <property type="entry name" value="PAS-like_dom_sf"/>
</dbReference>
<dbReference type="SUPFAM" id="SSF55874">
    <property type="entry name" value="ATPase domain of HSP90 chaperone/DNA topoisomerase II/histidine kinase"/>
    <property type="match status" value="1"/>
</dbReference>
<comment type="catalytic activity">
    <reaction evidence="1">
        <text>ATP + protein L-histidine = ADP + protein N-phospho-L-histidine.</text>
        <dbReference type="EC" id="2.7.13.3"/>
    </reaction>
</comment>
<dbReference type="Pfam" id="PF07694">
    <property type="entry name" value="5TM-5TMR_LYT"/>
    <property type="match status" value="1"/>
</dbReference>
<feature type="domain" description="PAS" evidence="18">
    <location>
        <begin position="330"/>
        <end position="375"/>
    </location>
</feature>
<evidence type="ECO:0000256" key="14">
    <source>
        <dbReference type="PROSITE-ProRule" id="PRU00169"/>
    </source>
</evidence>
<dbReference type="InterPro" id="IPR013655">
    <property type="entry name" value="PAS_fold_3"/>
</dbReference>
<dbReference type="GO" id="GO:0005886">
    <property type="term" value="C:plasma membrane"/>
    <property type="evidence" value="ECO:0007669"/>
    <property type="project" value="UniProtKB-SubCell"/>
</dbReference>
<dbReference type="SUPFAM" id="SSF47384">
    <property type="entry name" value="Homodimeric domain of signal transducing histidine kinase"/>
    <property type="match status" value="1"/>
</dbReference>
<dbReference type="PROSITE" id="PS50112">
    <property type="entry name" value="PAS"/>
    <property type="match status" value="1"/>
</dbReference>
<feature type="transmembrane region" description="Helical" evidence="15">
    <location>
        <begin position="71"/>
        <end position="96"/>
    </location>
</feature>
<evidence type="ECO:0000256" key="7">
    <source>
        <dbReference type="ARBA" id="ARBA00022692"/>
    </source>
</evidence>
<dbReference type="EC" id="2.7.13.3" evidence="3"/>
<feature type="modified residue" description="4-aspartylphosphate" evidence="14">
    <location>
        <position position="765"/>
    </location>
</feature>
<dbReference type="EMBL" id="JACHGJ010000008">
    <property type="protein sequence ID" value="MBB6481818.1"/>
    <property type="molecule type" value="Genomic_DNA"/>
</dbReference>
<dbReference type="Gene3D" id="3.30.565.10">
    <property type="entry name" value="Histidine kinase-like ATPase, C-terminal domain"/>
    <property type="match status" value="1"/>
</dbReference>
<dbReference type="GO" id="GO:0071555">
    <property type="term" value="P:cell wall organization"/>
    <property type="evidence" value="ECO:0007669"/>
    <property type="project" value="InterPro"/>
</dbReference>
<dbReference type="GO" id="GO:0005524">
    <property type="term" value="F:ATP binding"/>
    <property type="evidence" value="ECO:0007669"/>
    <property type="project" value="UniProtKB-KW"/>
</dbReference>
<dbReference type="InterPro" id="IPR036890">
    <property type="entry name" value="HATPase_C_sf"/>
</dbReference>
<evidence type="ECO:0000256" key="6">
    <source>
        <dbReference type="ARBA" id="ARBA00022679"/>
    </source>
</evidence>
<evidence type="ECO:0000259" key="19">
    <source>
        <dbReference type="PROSITE" id="PS50113"/>
    </source>
</evidence>
<dbReference type="SMART" id="SM00388">
    <property type="entry name" value="HisKA"/>
    <property type="match status" value="1"/>
</dbReference>
<dbReference type="CDD" id="cd00130">
    <property type="entry name" value="PAS"/>
    <property type="match status" value="2"/>
</dbReference>
<dbReference type="SUPFAM" id="SSF55785">
    <property type="entry name" value="PYP-like sensor domain (PAS domain)"/>
    <property type="match status" value="2"/>
</dbReference>
<dbReference type="InterPro" id="IPR011006">
    <property type="entry name" value="CheY-like_superfamily"/>
</dbReference>
<feature type="domain" description="PAC" evidence="19">
    <location>
        <begin position="280"/>
        <end position="333"/>
    </location>
</feature>
<evidence type="ECO:0000313" key="21">
    <source>
        <dbReference type="Proteomes" id="UP000587760"/>
    </source>
</evidence>
<dbReference type="PANTHER" id="PTHR43065">
    <property type="entry name" value="SENSOR HISTIDINE KINASE"/>
    <property type="match status" value="1"/>
</dbReference>
<evidence type="ECO:0000259" key="16">
    <source>
        <dbReference type="PROSITE" id="PS50109"/>
    </source>
</evidence>
<comment type="caution">
    <text evidence="20">The sequence shown here is derived from an EMBL/GenBank/DDBJ whole genome shotgun (WGS) entry which is preliminary data.</text>
</comment>
<keyword evidence="4" id="KW-1003">Cell membrane</keyword>
<dbReference type="InterPro" id="IPR011620">
    <property type="entry name" value="Sig_transdc_His_kinase_LytS_TM"/>
</dbReference>
<accession>A0A841RH25</accession>
<evidence type="ECO:0000256" key="12">
    <source>
        <dbReference type="ARBA" id="ARBA00023012"/>
    </source>
</evidence>
<dbReference type="Gene3D" id="3.40.50.2300">
    <property type="match status" value="1"/>
</dbReference>
<dbReference type="Proteomes" id="UP000587760">
    <property type="component" value="Unassembled WGS sequence"/>
</dbReference>
<dbReference type="Gene3D" id="3.30.450.20">
    <property type="entry name" value="PAS domain"/>
    <property type="match status" value="2"/>
</dbReference>
<keyword evidence="12" id="KW-0902">Two-component regulatory system</keyword>
<dbReference type="Gene3D" id="1.10.287.130">
    <property type="match status" value="1"/>
</dbReference>
<evidence type="ECO:0000256" key="1">
    <source>
        <dbReference type="ARBA" id="ARBA00000085"/>
    </source>
</evidence>
<dbReference type="InterPro" id="IPR003661">
    <property type="entry name" value="HisK_dim/P_dom"/>
</dbReference>
<dbReference type="Pfam" id="PF00512">
    <property type="entry name" value="HisKA"/>
    <property type="match status" value="1"/>
</dbReference>
<dbReference type="PROSITE" id="PS50109">
    <property type="entry name" value="HIS_KIN"/>
    <property type="match status" value="1"/>
</dbReference>
<evidence type="ECO:0000256" key="3">
    <source>
        <dbReference type="ARBA" id="ARBA00012438"/>
    </source>
</evidence>
<dbReference type="NCBIfam" id="TIGR00229">
    <property type="entry name" value="sensory_box"/>
    <property type="match status" value="2"/>
</dbReference>
<feature type="transmembrane region" description="Helical" evidence="15">
    <location>
        <begin position="135"/>
        <end position="157"/>
    </location>
</feature>
<dbReference type="SMART" id="SM00387">
    <property type="entry name" value="HATPase_c"/>
    <property type="match status" value="1"/>
</dbReference>
<keyword evidence="8" id="KW-0547">Nucleotide-binding</keyword>
<dbReference type="InterPro" id="IPR003594">
    <property type="entry name" value="HATPase_dom"/>
</dbReference>
<keyword evidence="5 14" id="KW-0597">Phosphoprotein</keyword>
<keyword evidence="13 15" id="KW-0472">Membrane</keyword>
<dbReference type="InterPro" id="IPR005467">
    <property type="entry name" value="His_kinase_dom"/>
</dbReference>
<dbReference type="GO" id="GO:0000155">
    <property type="term" value="F:phosphorelay sensor kinase activity"/>
    <property type="evidence" value="ECO:0007669"/>
    <property type="project" value="InterPro"/>
</dbReference>
<dbReference type="PANTHER" id="PTHR43065:SF46">
    <property type="entry name" value="C4-DICARBOXYLATE TRANSPORT SENSOR PROTEIN DCTB"/>
    <property type="match status" value="1"/>
</dbReference>
<feature type="transmembrane region" description="Helical" evidence="15">
    <location>
        <begin position="7"/>
        <end position="23"/>
    </location>
</feature>
<gene>
    <name evidence="20" type="ORF">HNR50_003499</name>
</gene>
<reference evidence="20 21" key="1">
    <citation type="submission" date="2020-08" db="EMBL/GenBank/DDBJ databases">
        <title>Genomic Encyclopedia of Type Strains, Phase IV (KMG-IV): sequencing the most valuable type-strain genomes for metagenomic binning, comparative biology and taxonomic classification.</title>
        <authorList>
            <person name="Goeker M."/>
        </authorList>
    </citation>
    <scope>NUCLEOTIDE SEQUENCE [LARGE SCALE GENOMIC DNA]</scope>
    <source>
        <strain evidence="20 21">DSM 2461</strain>
    </source>
</reference>
<evidence type="ECO:0000259" key="18">
    <source>
        <dbReference type="PROSITE" id="PS50112"/>
    </source>
</evidence>
<keyword evidence="10" id="KW-0067">ATP-binding</keyword>